<evidence type="ECO:0000313" key="1">
    <source>
        <dbReference type="EMBL" id="MFB9575580.1"/>
    </source>
</evidence>
<name>A0ABV5RCI9_9ACTN</name>
<gene>
    <name evidence="1" type="ORF">ACFFTL_25710</name>
</gene>
<proteinExistence type="predicted"/>
<protein>
    <recommendedName>
        <fullName evidence="3">Alpha/beta hydrolase</fullName>
    </recommendedName>
</protein>
<evidence type="ECO:0000313" key="2">
    <source>
        <dbReference type="Proteomes" id="UP001589710"/>
    </source>
</evidence>
<dbReference type="EMBL" id="JBHMCG010000112">
    <property type="protein sequence ID" value="MFB9575580.1"/>
    <property type="molecule type" value="Genomic_DNA"/>
</dbReference>
<comment type="caution">
    <text evidence="1">The sequence shown here is derived from an EMBL/GenBank/DDBJ whole genome shotgun (WGS) entry which is preliminary data.</text>
</comment>
<sequence>MSLVPANLSPAAPADGYDMTVTAAVLDHGGADPAVLVYLSPP</sequence>
<dbReference type="Proteomes" id="UP001589710">
    <property type="component" value="Unassembled WGS sequence"/>
</dbReference>
<accession>A0ABV5RCI9</accession>
<evidence type="ECO:0008006" key="3">
    <source>
        <dbReference type="Google" id="ProtNLM"/>
    </source>
</evidence>
<dbReference type="RefSeq" id="WP_345515473.1">
    <property type="nucleotide sequence ID" value="NZ_BAAAXD010000031.1"/>
</dbReference>
<organism evidence="1 2">
    <name type="scientific">Streptomyces yanii</name>
    <dbReference type="NCBI Taxonomy" id="78510"/>
    <lineage>
        <taxon>Bacteria</taxon>
        <taxon>Bacillati</taxon>
        <taxon>Actinomycetota</taxon>
        <taxon>Actinomycetes</taxon>
        <taxon>Kitasatosporales</taxon>
        <taxon>Streptomycetaceae</taxon>
        <taxon>Streptomyces</taxon>
    </lineage>
</organism>
<keyword evidence="2" id="KW-1185">Reference proteome</keyword>
<reference evidence="1 2" key="1">
    <citation type="submission" date="2024-09" db="EMBL/GenBank/DDBJ databases">
        <authorList>
            <person name="Sun Q."/>
            <person name="Mori K."/>
        </authorList>
    </citation>
    <scope>NUCLEOTIDE SEQUENCE [LARGE SCALE GENOMIC DNA]</scope>
    <source>
        <strain evidence="1 2">JCM 3331</strain>
    </source>
</reference>